<dbReference type="AlphaFoldDB" id="A0A9W7EDA7"/>
<dbReference type="Pfam" id="PF00201">
    <property type="entry name" value="UDPGT"/>
    <property type="match status" value="1"/>
</dbReference>
<dbReference type="SUPFAM" id="SSF53756">
    <property type="entry name" value="UDP-Glycosyltransferase/glycogen phosphorylase"/>
    <property type="match status" value="1"/>
</dbReference>
<dbReference type="InterPro" id="IPR050481">
    <property type="entry name" value="UDP-glycosyltransf_plant"/>
</dbReference>
<feature type="chain" id="PRO_5040758012" evidence="2">
    <location>
        <begin position="27"/>
        <end position="752"/>
    </location>
</feature>
<evidence type="ECO:0000313" key="4">
    <source>
        <dbReference type="Proteomes" id="UP001162640"/>
    </source>
</evidence>
<organism evidence="3 4">
    <name type="scientific">Triparma laevis f. inornata</name>
    <dbReference type="NCBI Taxonomy" id="1714386"/>
    <lineage>
        <taxon>Eukaryota</taxon>
        <taxon>Sar</taxon>
        <taxon>Stramenopiles</taxon>
        <taxon>Ochrophyta</taxon>
        <taxon>Bolidophyceae</taxon>
        <taxon>Parmales</taxon>
        <taxon>Triparmaceae</taxon>
        <taxon>Triparma</taxon>
    </lineage>
</organism>
<feature type="signal peptide" evidence="2">
    <location>
        <begin position="1"/>
        <end position="26"/>
    </location>
</feature>
<keyword evidence="2" id="KW-0732">Signal</keyword>
<name>A0A9W7EDA7_9STRA</name>
<keyword evidence="1" id="KW-0808">Transferase</keyword>
<dbReference type="GO" id="GO:0035251">
    <property type="term" value="F:UDP-glucosyltransferase activity"/>
    <property type="evidence" value="ECO:0007669"/>
    <property type="project" value="InterPro"/>
</dbReference>
<protein>
    <submittedName>
        <fullName evidence="3">Uncharacterized protein</fullName>
    </submittedName>
</protein>
<dbReference type="PANTHER" id="PTHR48049:SF132">
    <property type="entry name" value="GLYCOSYLTRANSFERASE"/>
    <property type="match status" value="1"/>
</dbReference>
<sequence>MDSQSLLLQLLLACMLLATFPAFSFATNVASRLFAEGEFRTISIIEEVSGGVQNKTRSPKHVGLVSLPFAGSFGPMLDLAFHLASLGDRVSIYSTDEALELLPKGMLQNQALRECKRQNYHFRFDKSGIGRHNEKYHERVGMYLCDCLMTGHGPFPISNEDRTFFTKLENGVIPDLLHNINMMCTVLAERSSGFEYELYLMHLAGSRHTHHSVTKEEADKKRWGSGVDVGEPGEVTFRAGGWLFSLASEEARTPNSKHLLEEMKRVQAKSEYLQQMNEGRLTSGSYELSFPSPYPASWKSVAFDPGTYSVPEHVQNLTKLSNSVSQYQSLITLFNDVYLPATMPFHKTLKSMLTEDSVILDLLVVDVASLGGHLLAESSKVPTIINSPTLLPILSTSKFPSWGTSHQSGMGIWEACLNILYPRLLSVGLTPPFLAYNRLRWSVGLEPMYTFNLDWAKAVAVNTAQDFDYPRNFGSNVYFSGWVGSRTNSKMNLDEYSLGDSMNLLQEWCGENKILYVQLGEMPQLSRHHAKTIMQGVSRARSTFSGWALRACSKQYVDLVGKGDCERLQDFAELKAVWIVPKQQQGAIPEIPPKFFNVMSRAPGFSDQDYYAAGSKNGFSMSISHCGLQAAQNSLVFSAPLVCVPFFGDQFGVSARVQESGSGLEVLSKDMKAKAVGNAVVKVLLGLPSDAEVDFNVDLQKLMSDTGKVNSYSKSAHIAGSRLLEGGGADYIAGLIEGVYTGRCRRSWRGGT</sequence>
<dbReference type="EMBL" id="BLQM01000229">
    <property type="protein sequence ID" value="GMH77089.1"/>
    <property type="molecule type" value="Genomic_DNA"/>
</dbReference>
<reference evidence="4" key="1">
    <citation type="journal article" date="2023" name="Commun. Biol.">
        <title>Genome analysis of Parmales, the sister group of diatoms, reveals the evolutionary specialization of diatoms from phago-mixotrophs to photoautotrophs.</title>
        <authorList>
            <person name="Ban H."/>
            <person name="Sato S."/>
            <person name="Yoshikawa S."/>
            <person name="Yamada K."/>
            <person name="Nakamura Y."/>
            <person name="Ichinomiya M."/>
            <person name="Sato N."/>
            <person name="Blanc-Mathieu R."/>
            <person name="Endo H."/>
            <person name="Kuwata A."/>
            <person name="Ogata H."/>
        </authorList>
    </citation>
    <scope>NUCLEOTIDE SEQUENCE [LARGE SCALE GENOMIC DNA]</scope>
</reference>
<evidence type="ECO:0000256" key="2">
    <source>
        <dbReference type="SAM" id="SignalP"/>
    </source>
</evidence>
<gene>
    <name evidence="3" type="ORF">TL16_g07291</name>
</gene>
<accession>A0A9W7EDA7</accession>
<dbReference type="PANTHER" id="PTHR48049">
    <property type="entry name" value="GLYCOSYLTRANSFERASE"/>
    <property type="match status" value="1"/>
</dbReference>
<evidence type="ECO:0000313" key="3">
    <source>
        <dbReference type="EMBL" id="GMH77089.1"/>
    </source>
</evidence>
<comment type="caution">
    <text evidence="3">The sequence shown here is derived from an EMBL/GenBank/DDBJ whole genome shotgun (WGS) entry which is preliminary data.</text>
</comment>
<dbReference type="Proteomes" id="UP001162640">
    <property type="component" value="Unassembled WGS sequence"/>
</dbReference>
<evidence type="ECO:0000256" key="1">
    <source>
        <dbReference type="ARBA" id="ARBA00022679"/>
    </source>
</evidence>
<dbReference type="InterPro" id="IPR002213">
    <property type="entry name" value="UDP_glucos_trans"/>
</dbReference>
<proteinExistence type="predicted"/>
<dbReference type="Gene3D" id="3.40.50.2000">
    <property type="entry name" value="Glycogen Phosphorylase B"/>
    <property type="match status" value="2"/>
</dbReference>